<dbReference type="InterPro" id="IPR010982">
    <property type="entry name" value="Lambda_DNA-bd_dom_sf"/>
</dbReference>
<dbReference type="EMBL" id="JAGGLV010000003">
    <property type="protein sequence ID" value="MBP2111314.1"/>
    <property type="molecule type" value="Genomic_DNA"/>
</dbReference>
<dbReference type="InterPro" id="IPR001387">
    <property type="entry name" value="Cro/C1-type_HTH"/>
</dbReference>
<evidence type="ECO:0000313" key="2">
    <source>
        <dbReference type="EMBL" id="MBP2111314.1"/>
    </source>
</evidence>
<sequence length="78" mass="8907">MRIKDARKAAGYTQESIVHQINDTMKCTLRNYQNIEYGVVLPNVTLALLISHLCGVDPREVDEWKYSNQRADAQKNGN</sequence>
<protein>
    <submittedName>
        <fullName evidence="2">Transcriptional regulator with XRE-family HTH domain</fullName>
    </submittedName>
</protein>
<feature type="domain" description="HTH cro/C1-type" evidence="1">
    <location>
        <begin position="3"/>
        <end position="61"/>
    </location>
</feature>
<proteinExistence type="predicted"/>
<dbReference type="RefSeq" id="WP_036726873.1">
    <property type="nucleotide sequence ID" value="NZ_JAGGLV010000003.1"/>
</dbReference>
<accession>A0ABS4NML6</accession>
<dbReference type="PROSITE" id="PS50943">
    <property type="entry name" value="HTH_CROC1"/>
    <property type="match status" value="1"/>
</dbReference>
<reference evidence="2 3" key="1">
    <citation type="submission" date="2021-03" db="EMBL/GenBank/DDBJ databases">
        <title>Genomic Encyclopedia of Type Strains, Phase IV (KMG-IV): sequencing the most valuable type-strain genomes for metagenomic binning, comparative biology and taxonomic classification.</title>
        <authorList>
            <person name="Goeker M."/>
        </authorList>
    </citation>
    <scope>NUCLEOTIDE SEQUENCE [LARGE SCALE GENOMIC DNA]</scope>
    <source>
        <strain evidence="2 3">DSM 101953</strain>
    </source>
</reference>
<evidence type="ECO:0000259" key="1">
    <source>
        <dbReference type="PROSITE" id="PS50943"/>
    </source>
</evidence>
<gene>
    <name evidence="2" type="ORF">J2Z70_001455</name>
</gene>
<organism evidence="2 3">
    <name type="scientific">Paenibacillus silagei</name>
    <dbReference type="NCBI Taxonomy" id="1670801"/>
    <lineage>
        <taxon>Bacteria</taxon>
        <taxon>Bacillati</taxon>
        <taxon>Bacillota</taxon>
        <taxon>Bacilli</taxon>
        <taxon>Bacillales</taxon>
        <taxon>Paenibacillaceae</taxon>
        <taxon>Paenibacillus</taxon>
    </lineage>
</organism>
<dbReference type="Proteomes" id="UP000773462">
    <property type="component" value="Unassembled WGS sequence"/>
</dbReference>
<dbReference type="CDD" id="cd00093">
    <property type="entry name" value="HTH_XRE"/>
    <property type="match status" value="1"/>
</dbReference>
<keyword evidence="3" id="KW-1185">Reference proteome</keyword>
<dbReference type="Gene3D" id="1.10.260.40">
    <property type="entry name" value="lambda repressor-like DNA-binding domains"/>
    <property type="match status" value="1"/>
</dbReference>
<evidence type="ECO:0000313" key="3">
    <source>
        <dbReference type="Proteomes" id="UP000773462"/>
    </source>
</evidence>
<dbReference type="SUPFAM" id="SSF47413">
    <property type="entry name" value="lambda repressor-like DNA-binding domains"/>
    <property type="match status" value="1"/>
</dbReference>
<name>A0ABS4NML6_9BACL</name>
<comment type="caution">
    <text evidence="2">The sequence shown here is derived from an EMBL/GenBank/DDBJ whole genome shotgun (WGS) entry which is preliminary data.</text>
</comment>